<evidence type="ECO:0000313" key="7">
    <source>
        <dbReference type="EMBL" id="MCI4656524.1"/>
    </source>
</evidence>
<keyword evidence="8" id="KW-1185">Reference proteome</keyword>
<dbReference type="InterPro" id="IPR016181">
    <property type="entry name" value="Acyl_CoA_acyltransferase"/>
</dbReference>
<dbReference type="Pfam" id="PF00583">
    <property type="entry name" value="Acetyltransf_1"/>
    <property type="match status" value="1"/>
</dbReference>
<evidence type="ECO:0000313" key="8">
    <source>
        <dbReference type="Proteomes" id="UP001165341"/>
    </source>
</evidence>
<proteinExistence type="inferred from homology"/>
<accession>A0AA41QTT7</accession>
<dbReference type="EMBL" id="JALGAR010000001">
    <property type="protein sequence ID" value="MCI4656524.1"/>
    <property type="molecule type" value="Genomic_DNA"/>
</dbReference>
<dbReference type="PANTHER" id="PTHR43420">
    <property type="entry name" value="ACETYLTRANSFERASE"/>
    <property type="match status" value="1"/>
</dbReference>
<gene>
    <name evidence="7" type="primary">rimI</name>
    <name evidence="7" type="ORF">MQH31_01685</name>
</gene>
<comment type="caution">
    <text evidence="7">The sequence shown here is derived from an EMBL/GenBank/DDBJ whole genome shotgun (WGS) entry which is preliminary data.</text>
</comment>
<name>A0AA41QTT7_9MICO</name>
<dbReference type="AlphaFoldDB" id="A0AA41QTT7"/>
<keyword evidence="2" id="KW-0963">Cytoplasm</keyword>
<feature type="region of interest" description="Disordered" evidence="5">
    <location>
        <begin position="157"/>
        <end position="179"/>
    </location>
</feature>
<dbReference type="PANTHER" id="PTHR43420:SF44">
    <property type="entry name" value="ACETYLTRANSFERASE YPEA"/>
    <property type="match status" value="1"/>
</dbReference>
<dbReference type="CDD" id="cd04301">
    <property type="entry name" value="NAT_SF"/>
    <property type="match status" value="1"/>
</dbReference>
<evidence type="ECO:0000256" key="2">
    <source>
        <dbReference type="ARBA" id="ARBA00022490"/>
    </source>
</evidence>
<dbReference type="InterPro" id="IPR000182">
    <property type="entry name" value="GNAT_dom"/>
</dbReference>
<reference evidence="7" key="1">
    <citation type="submission" date="2022-03" db="EMBL/GenBank/DDBJ databases">
        <title>Cryobacterium sp. nov. strain ZS14-85, isolated from Antarctic soil.</title>
        <authorList>
            <person name="Li J."/>
            <person name="Niu G."/>
        </authorList>
    </citation>
    <scope>NUCLEOTIDE SEQUENCE</scope>
    <source>
        <strain evidence="7">ZS14-85</strain>
    </source>
</reference>
<dbReference type="NCBIfam" id="TIGR01575">
    <property type="entry name" value="rimI"/>
    <property type="match status" value="1"/>
</dbReference>
<dbReference type="InterPro" id="IPR050680">
    <property type="entry name" value="YpeA/RimI_acetyltransf"/>
</dbReference>
<evidence type="ECO:0000256" key="4">
    <source>
        <dbReference type="ARBA" id="ARBA00023315"/>
    </source>
</evidence>
<dbReference type="PROSITE" id="PS51186">
    <property type="entry name" value="GNAT"/>
    <property type="match status" value="1"/>
</dbReference>
<evidence type="ECO:0000256" key="5">
    <source>
        <dbReference type="SAM" id="MobiDB-lite"/>
    </source>
</evidence>
<sequence>MTWQLRRAHAGDLDGIMALEIRLFENDAWSAEGMLRDITDPDCYYLVAVPPDEPDRIEAYAGLLAPRGALEGDIQTIAVTETVRRHGLGGTLVQSLVTEARKRGIREVFLEVRADNPGAQRVYLRLGFEEIGVRRGYYQPDNVDALVMRLAVPPAEAALAAPDPVQPPTDPTDAAEATE</sequence>
<dbReference type="Gene3D" id="3.40.630.30">
    <property type="match status" value="1"/>
</dbReference>
<dbReference type="InterPro" id="IPR006464">
    <property type="entry name" value="AcTrfase_RimI/Ard1"/>
</dbReference>
<dbReference type="GO" id="GO:0008999">
    <property type="term" value="F:protein-N-terminal-alanine acetyltransferase activity"/>
    <property type="evidence" value="ECO:0007669"/>
    <property type="project" value="UniProtKB-EC"/>
</dbReference>
<keyword evidence="7" id="KW-0687">Ribonucleoprotein</keyword>
<keyword evidence="3 7" id="KW-0808">Transferase</keyword>
<dbReference type="GO" id="GO:0005840">
    <property type="term" value="C:ribosome"/>
    <property type="evidence" value="ECO:0007669"/>
    <property type="project" value="UniProtKB-KW"/>
</dbReference>
<organism evidence="7 8">
    <name type="scientific">Cryobacterium zhongshanensis</name>
    <dbReference type="NCBI Taxonomy" id="2928153"/>
    <lineage>
        <taxon>Bacteria</taxon>
        <taxon>Bacillati</taxon>
        <taxon>Actinomycetota</taxon>
        <taxon>Actinomycetes</taxon>
        <taxon>Micrococcales</taxon>
        <taxon>Microbacteriaceae</taxon>
        <taxon>Cryobacterium</taxon>
    </lineage>
</organism>
<dbReference type="Proteomes" id="UP001165341">
    <property type="component" value="Unassembled WGS sequence"/>
</dbReference>
<dbReference type="EC" id="2.3.1.266" evidence="7"/>
<protein>
    <submittedName>
        <fullName evidence="7">Ribosomal protein S18-alanine N-acetyltransferase</fullName>
        <ecNumber evidence="7">2.3.1.266</ecNumber>
    </submittedName>
</protein>
<evidence type="ECO:0000259" key="6">
    <source>
        <dbReference type="PROSITE" id="PS51186"/>
    </source>
</evidence>
<keyword evidence="4 7" id="KW-0012">Acyltransferase</keyword>
<comment type="similarity">
    <text evidence="1">Belongs to the acetyltransferase family. RimI subfamily.</text>
</comment>
<dbReference type="SUPFAM" id="SSF55729">
    <property type="entry name" value="Acyl-CoA N-acyltransferases (Nat)"/>
    <property type="match status" value="1"/>
</dbReference>
<feature type="domain" description="N-acetyltransferase" evidence="6">
    <location>
        <begin position="3"/>
        <end position="153"/>
    </location>
</feature>
<evidence type="ECO:0000256" key="1">
    <source>
        <dbReference type="ARBA" id="ARBA00005395"/>
    </source>
</evidence>
<evidence type="ECO:0000256" key="3">
    <source>
        <dbReference type="ARBA" id="ARBA00022679"/>
    </source>
</evidence>
<dbReference type="RefSeq" id="WP_243010673.1">
    <property type="nucleotide sequence ID" value="NZ_JALGAR010000001.1"/>
</dbReference>
<keyword evidence="7" id="KW-0689">Ribosomal protein</keyword>